<reference evidence="3" key="1">
    <citation type="journal article" date="2019" name="Int. J. Syst. Evol. Microbiol.">
        <title>The Global Catalogue of Microorganisms (GCM) 10K type strain sequencing project: providing services to taxonomists for standard genome sequencing and annotation.</title>
        <authorList>
            <consortium name="The Broad Institute Genomics Platform"/>
            <consortium name="The Broad Institute Genome Sequencing Center for Infectious Disease"/>
            <person name="Wu L."/>
            <person name="Ma J."/>
        </authorList>
    </citation>
    <scope>NUCLEOTIDE SEQUENCE [LARGE SCALE GENOMIC DNA]</scope>
    <source>
        <strain evidence="3">JCM 14306</strain>
    </source>
</reference>
<dbReference type="Pfam" id="PF03713">
    <property type="entry name" value="DUF305"/>
    <property type="match status" value="1"/>
</dbReference>
<dbReference type="PANTHER" id="PTHR36933">
    <property type="entry name" value="SLL0788 PROTEIN"/>
    <property type="match status" value="1"/>
</dbReference>
<dbReference type="EMBL" id="BAAANE010000007">
    <property type="protein sequence ID" value="GAA1648160.1"/>
    <property type="molecule type" value="Genomic_DNA"/>
</dbReference>
<evidence type="ECO:0000259" key="1">
    <source>
        <dbReference type="Pfam" id="PF03713"/>
    </source>
</evidence>
<proteinExistence type="predicted"/>
<gene>
    <name evidence="2" type="ORF">GCM10009744_44380</name>
</gene>
<comment type="caution">
    <text evidence="2">The sequence shown here is derived from an EMBL/GenBank/DDBJ whole genome shotgun (WGS) entry which is preliminary data.</text>
</comment>
<feature type="domain" description="DUF305" evidence="1">
    <location>
        <begin position="55"/>
        <end position="199"/>
    </location>
</feature>
<evidence type="ECO:0000313" key="3">
    <source>
        <dbReference type="Proteomes" id="UP001501319"/>
    </source>
</evidence>
<evidence type="ECO:0000313" key="2">
    <source>
        <dbReference type="EMBL" id="GAA1648160.1"/>
    </source>
</evidence>
<dbReference type="PANTHER" id="PTHR36933:SF1">
    <property type="entry name" value="SLL0788 PROTEIN"/>
    <property type="match status" value="1"/>
</dbReference>
<accession>A0ABP4RFE1</accession>
<dbReference type="InterPro" id="IPR005183">
    <property type="entry name" value="DUF305_CopM-like"/>
</dbReference>
<dbReference type="InterPro" id="IPR012347">
    <property type="entry name" value="Ferritin-like"/>
</dbReference>
<protein>
    <submittedName>
        <fullName evidence="2">DUF305 domain-containing protein</fullName>
    </submittedName>
</protein>
<dbReference type="PROSITE" id="PS51257">
    <property type="entry name" value="PROKAR_LIPOPROTEIN"/>
    <property type="match status" value="1"/>
</dbReference>
<dbReference type="Gene3D" id="1.20.1260.10">
    <property type="match status" value="1"/>
</dbReference>
<dbReference type="Proteomes" id="UP001501319">
    <property type="component" value="Unassembled WGS sequence"/>
</dbReference>
<organism evidence="2 3">
    <name type="scientific">Kribbella alba</name>
    <dbReference type="NCBI Taxonomy" id="190197"/>
    <lineage>
        <taxon>Bacteria</taxon>
        <taxon>Bacillati</taxon>
        <taxon>Actinomycetota</taxon>
        <taxon>Actinomycetes</taxon>
        <taxon>Propionibacteriales</taxon>
        <taxon>Kribbellaceae</taxon>
        <taxon>Kribbella</taxon>
    </lineage>
</organism>
<keyword evidence="3" id="KW-1185">Reference proteome</keyword>
<sequence length="206" mass="21919">MKHLRRTIVATTTLIITGALLLTGCGDNPEPGSMSGMTPATTSSSAPAGQFNDADVAFASQMIPHHQQAVQMADMGIRKATTPAVKQLATAIKAAQDPEIKLMSGWLTTWGKPVPTPMHGHDMSGSMAGMMSDQEMSDLGNATGTMFDRMWTQLMVKHHQGAVTMAKTEQAAGKEAAAIALAKKIETDQNREIATMQRLMGQLPVS</sequence>
<name>A0ABP4RFE1_9ACTN</name>